<dbReference type="eggNOG" id="COG2998">
    <property type="taxonomic scope" value="Bacteria"/>
</dbReference>
<dbReference type="OrthoDB" id="186379at2"/>
<dbReference type="PATRIC" id="fig|1141662.3.peg.389"/>
<protein>
    <submittedName>
        <fullName evidence="1">Tungstate ABC transporter permease</fullName>
    </submittedName>
</protein>
<organism evidence="1 2">
    <name type="scientific">Providencia burhodogranariea DSM 19968</name>
    <dbReference type="NCBI Taxonomy" id="1141662"/>
    <lineage>
        <taxon>Bacteria</taxon>
        <taxon>Pseudomonadati</taxon>
        <taxon>Pseudomonadota</taxon>
        <taxon>Gammaproteobacteria</taxon>
        <taxon>Enterobacterales</taxon>
        <taxon>Morganellaceae</taxon>
        <taxon>Providencia</taxon>
    </lineage>
</organism>
<dbReference type="Pfam" id="PF13531">
    <property type="entry name" value="SBP_bac_11"/>
    <property type="match status" value="1"/>
</dbReference>
<dbReference type="Gene3D" id="3.40.190.10">
    <property type="entry name" value="Periplasmic binding protein-like II"/>
    <property type="match status" value="2"/>
</dbReference>
<name>K8WVU6_9GAMM</name>
<dbReference type="Proteomes" id="UP000009336">
    <property type="component" value="Unassembled WGS sequence"/>
</dbReference>
<dbReference type="SUPFAM" id="SSF53850">
    <property type="entry name" value="Periplasmic binding protein-like II"/>
    <property type="match status" value="1"/>
</dbReference>
<dbReference type="PANTHER" id="PTHR37945:SF1">
    <property type="entry name" value="EXTRACELLULAR TUNGSTATE BINDING PROTEIN"/>
    <property type="match status" value="1"/>
</dbReference>
<dbReference type="AlphaFoldDB" id="K8WVU6"/>
<dbReference type="RefSeq" id="WP_008910431.1">
    <property type="nucleotide sequence ID" value="NZ_KB233222.1"/>
</dbReference>
<sequence>MLIRIRYTLLLLFFLMFLTPLNSIAQSINDKIVRVAVIGGMVYADLWREIAKRFEKESGYDVKVVVSGERPELKEAMELGNVDLLTMHSGDITTDLVADGHGINMRPWTRNDLVIWGPSSDPAGIRGMKNGAAALAKIASTQAAWIDFQGIGPREMAHNLWRRAGIKPAGDWVLKDDLGGGRDFLQQVADRNAYIITGRMPVYVGKWKANDKMTILVDQDPTMRRPYIVMETNPVRHPNVNHQGAKALADFLLSEEIQTFLAQYDGVVKDGRPLFYPVWPYGELENHDHLTKN</sequence>
<evidence type="ECO:0000313" key="1">
    <source>
        <dbReference type="EMBL" id="EKT64784.1"/>
    </source>
</evidence>
<dbReference type="PANTHER" id="PTHR37945">
    <property type="entry name" value="EXTRACELLULAR TUNGSTATE BINDING PROTEIN"/>
    <property type="match status" value="1"/>
</dbReference>
<comment type="caution">
    <text evidence="1">The sequence shown here is derived from an EMBL/GenBank/DDBJ whole genome shotgun (WGS) entry which is preliminary data.</text>
</comment>
<dbReference type="HOGENOM" id="CLU_061511_0_0_6"/>
<keyword evidence="2" id="KW-1185">Reference proteome</keyword>
<evidence type="ECO:0000313" key="2">
    <source>
        <dbReference type="Proteomes" id="UP000009336"/>
    </source>
</evidence>
<dbReference type="InterPro" id="IPR052738">
    <property type="entry name" value="ABC-Tungstate_binding"/>
</dbReference>
<dbReference type="STRING" id="1141662.OOA_01912"/>
<proteinExistence type="predicted"/>
<dbReference type="EMBL" id="AKKL01000005">
    <property type="protein sequence ID" value="EKT64784.1"/>
    <property type="molecule type" value="Genomic_DNA"/>
</dbReference>
<reference evidence="1 2" key="1">
    <citation type="journal article" date="2012" name="BMC Genomics">
        <title>Comparative genomics of bacteria in the genus Providencia isolated from wild Drosophila melanogaster.</title>
        <authorList>
            <person name="Galac M.R."/>
            <person name="Lazzaro B.P."/>
        </authorList>
    </citation>
    <scope>NUCLEOTIDE SEQUENCE [LARGE SCALE GENOMIC DNA]</scope>
    <source>
        <strain evidence="1 2">DSM 19968</strain>
    </source>
</reference>
<accession>K8WVU6</accession>
<gene>
    <name evidence="1" type="ORF">OOA_01912</name>
</gene>